<dbReference type="Proteomes" id="UP000000702">
    <property type="component" value="Unassembled WGS sequence"/>
</dbReference>
<dbReference type="VEuPathDB" id="TriTrypDB:TcIL3000_0_32990"/>
<organism evidence="2 3">
    <name type="scientific">Trypanosoma congolense (strain IL3000)</name>
    <dbReference type="NCBI Taxonomy" id="1068625"/>
    <lineage>
        <taxon>Eukaryota</taxon>
        <taxon>Discoba</taxon>
        <taxon>Euglenozoa</taxon>
        <taxon>Kinetoplastea</taxon>
        <taxon>Metakinetoplastina</taxon>
        <taxon>Trypanosomatida</taxon>
        <taxon>Trypanosomatidae</taxon>
        <taxon>Trypanosoma</taxon>
        <taxon>Nannomonas</taxon>
    </lineage>
</organism>
<evidence type="ECO:0000256" key="1">
    <source>
        <dbReference type="SAM" id="MobiDB-lite"/>
    </source>
</evidence>
<protein>
    <submittedName>
        <fullName evidence="2">WGS project CAEQ00000000 data, annotated contig 1324</fullName>
    </submittedName>
</protein>
<sequence>MTGAGKTNHSEKQNYLSRDKRRTRLAGDISTMVFVSHSRRRQNAPPQFALSVAYPCLLRPGHHNWKACGKREQRDARQSFSIPPPILSGTRAVARTGRQHNGTDGVPIAVLGIDTGRHSSDQRWEVPFICPRTKRLRNTAWHVGASCGEWHVTNITTHAPNPFVAFSLPSMCGSKYHNTPFDLSLNCQTASSRSTCATCRDHAAHTSGCCQTRHGDHSLERVAAVKCAEPTTKPNSALRIEEESLKFHSSTSTYQKAGIAAWWCARTSHQ</sequence>
<comment type="caution">
    <text evidence="2">The sequence shown here is derived from an EMBL/GenBank/DDBJ whole genome shotgun (WGS) entry which is preliminary data.</text>
</comment>
<keyword evidence="3" id="KW-1185">Reference proteome</keyword>
<gene>
    <name evidence="2" type="ORF">TCIL3000_0_32990</name>
</gene>
<feature type="region of interest" description="Disordered" evidence="1">
    <location>
        <begin position="1"/>
        <end position="22"/>
    </location>
</feature>
<accession>F9W5G7</accession>
<evidence type="ECO:0000313" key="2">
    <source>
        <dbReference type="EMBL" id="CCD12419.1"/>
    </source>
</evidence>
<proteinExistence type="predicted"/>
<reference evidence="2 3" key="2">
    <citation type="journal article" date="2012" name="Proc. Natl. Acad. Sci. U.S.A.">
        <title>Antigenic diversity is generated by distinct evolutionary mechanisms in African trypanosome species.</title>
        <authorList>
            <person name="Jackson A.P."/>
            <person name="Berry A."/>
            <person name="Aslett M."/>
            <person name="Allison H.C."/>
            <person name="Burton P."/>
            <person name="Vavrova-Anderson J."/>
            <person name="Brown R."/>
            <person name="Browne H."/>
            <person name="Corton N."/>
            <person name="Hauser H."/>
            <person name="Gamble J."/>
            <person name="Gilderthorp R."/>
            <person name="Marcello L."/>
            <person name="McQuillan J."/>
            <person name="Otto T.D."/>
            <person name="Quail M.A."/>
            <person name="Sanders M.J."/>
            <person name="van Tonder A."/>
            <person name="Ginger M.L."/>
            <person name="Field M.C."/>
            <person name="Barry J.D."/>
            <person name="Hertz-Fowler C."/>
            <person name="Berriman M."/>
        </authorList>
    </citation>
    <scope>NUCLEOTIDE SEQUENCE [LARGE SCALE GENOMIC DNA]</scope>
    <source>
        <strain evidence="2 3">IL3000</strain>
    </source>
</reference>
<name>F9W5G7_TRYCI</name>
<evidence type="ECO:0000313" key="3">
    <source>
        <dbReference type="Proteomes" id="UP000000702"/>
    </source>
</evidence>
<reference evidence="3" key="1">
    <citation type="submission" date="2011-07" db="EMBL/GenBank/DDBJ databases">
        <title>Divergent evolution of antigenic variation in African trypanosomes.</title>
        <authorList>
            <person name="Jackson A.P."/>
            <person name="Berry A."/>
            <person name="Allison H.C."/>
            <person name="Burton P."/>
            <person name="Anderson J."/>
            <person name="Aslett M."/>
            <person name="Brown R."/>
            <person name="Corton N."/>
            <person name="Harris D."/>
            <person name="Hauser H."/>
            <person name="Gamble J."/>
            <person name="Gilderthorp R."/>
            <person name="McQuillan J."/>
            <person name="Quail M.A."/>
            <person name="Sanders M."/>
            <person name="Van Tonder A."/>
            <person name="Ginger M.L."/>
            <person name="Donelson J.E."/>
            <person name="Field M.C."/>
            <person name="Barry J.D."/>
            <person name="Berriman M."/>
            <person name="Hertz-Fowler C."/>
        </authorList>
    </citation>
    <scope>NUCLEOTIDE SEQUENCE [LARGE SCALE GENOMIC DNA]</scope>
    <source>
        <strain evidence="3">IL3000</strain>
    </source>
</reference>
<dbReference type="EMBL" id="CAEQ01000712">
    <property type="protein sequence ID" value="CCD12419.1"/>
    <property type="molecule type" value="Genomic_DNA"/>
</dbReference>
<dbReference type="AlphaFoldDB" id="F9W5G7"/>